<dbReference type="PANTHER" id="PTHR35794">
    <property type="entry name" value="CELL DIVISION PROTEIN DIVIVA"/>
    <property type="match status" value="1"/>
</dbReference>
<name>A0A017RZ82_9CLOT</name>
<gene>
    <name evidence="2" type="ORF">Q428_01010</name>
</gene>
<dbReference type="Proteomes" id="UP000019681">
    <property type="component" value="Unassembled WGS sequence"/>
</dbReference>
<comment type="caution">
    <text evidence="2">The sequence shown here is derived from an EMBL/GenBank/DDBJ whole genome shotgun (WGS) entry which is preliminary data.</text>
</comment>
<protein>
    <recommendedName>
        <fullName evidence="4">Cell division protein DivIVA</fullName>
    </recommendedName>
</protein>
<evidence type="ECO:0000313" key="2">
    <source>
        <dbReference type="EMBL" id="EYE89714.1"/>
    </source>
</evidence>
<keyword evidence="3" id="KW-1185">Reference proteome</keyword>
<dbReference type="STRING" id="1403537.Q428_01010"/>
<evidence type="ECO:0000313" key="3">
    <source>
        <dbReference type="Proteomes" id="UP000019681"/>
    </source>
</evidence>
<dbReference type="OrthoDB" id="9815492at2"/>
<sequence>MSNSVNQFTTKFNRTLKGYSIEEVNSFINNLIAENEKLKNELTKCKELLEDYTNQEKYIKSALVTAEQTASQIKLNAQNEAKQIIEKAEKERQELIDKTVEETSQFKENIYKYFYGYEHDLRLILNNFYSKARNHIERLEKDFCKDIEDVIIKYENNYPKNFDYNQQCDVNTEENIKLDSIEDRWDKIDTSLFLGKQLKKNLCDASGNIIVEKNSILTPRLIENIIDKGLYGELLLALTSIEDNDEE</sequence>
<evidence type="ECO:0000256" key="1">
    <source>
        <dbReference type="SAM" id="Coils"/>
    </source>
</evidence>
<dbReference type="Pfam" id="PF05103">
    <property type="entry name" value="DivIVA"/>
    <property type="match status" value="1"/>
</dbReference>
<keyword evidence="1" id="KW-0175">Coiled coil</keyword>
<evidence type="ECO:0008006" key="4">
    <source>
        <dbReference type="Google" id="ProtNLM"/>
    </source>
</evidence>
<proteinExistence type="predicted"/>
<accession>A0A017RZ82</accession>
<dbReference type="PANTHER" id="PTHR35794:SF1">
    <property type="entry name" value="CELL CYCLE PROTEIN GPSB"/>
    <property type="match status" value="1"/>
</dbReference>
<dbReference type="InterPro" id="IPR007793">
    <property type="entry name" value="DivIVA_fam"/>
</dbReference>
<feature type="coiled-coil region" evidence="1">
    <location>
        <begin position="21"/>
        <end position="105"/>
    </location>
</feature>
<dbReference type="AlphaFoldDB" id="A0A017RZ82"/>
<organism evidence="2 3">
    <name type="scientific">Fervidicella metallireducens AeB</name>
    <dbReference type="NCBI Taxonomy" id="1403537"/>
    <lineage>
        <taxon>Bacteria</taxon>
        <taxon>Bacillati</taxon>
        <taxon>Bacillota</taxon>
        <taxon>Clostridia</taxon>
        <taxon>Eubacteriales</taxon>
        <taxon>Clostridiaceae</taxon>
        <taxon>Fervidicella</taxon>
    </lineage>
</organism>
<dbReference type="RefSeq" id="WP_035377353.1">
    <property type="nucleotide sequence ID" value="NZ_AZQP01000002.1"/>
</dbReference>
<reference evidence="2 3" key="1">
    <citation type="journal article" date="2014" name="Genome Announc.">
        <title>Draft Genome Sequence of Fervidicella metallireducens Strain AeBT, an Iron-Reducing Thermoanaerobe from the Great Artesian Basin.</title>
        <authorList>
            <person name="Patel B.K."/>
        </authorList>
    </citation>
    <scope>NUCLEOTIDE SEQUENCE [LARGE SCALE GENOMIC DNA]</scope>
    <source>
        <strain evidence="2 3">AeB</strain>
    </source>
</reference>
<dbReference type="EMBL" id="AZQP01000002">
    <property type="protein sequence ID" value="EYE89714.1"/>
    <property type="molecule type" value="Genomic_DNA"/>
</dbReference>